<feature type="active site" description="Proton acceptor" evidence="8">
    <location>
        <position position="50"/>
    </location>
</feature>
<dbReference type="CDD" id="cd04724">
    <property type="entry name" value="Tryptophan_synthase_alpha"/>
    <property type="match status" value="1"/>
</dbReference>
<dbReference type="RefSeq" id="WP_310375550.1">
    <property type="nucleotide sequence ID" value="NZ_JAVDYB010000001.1"/>
</dbReference>
<protein>
    <recommendedName>
        <fullName evidence="8">Tryptophan synthase alpha chain</fullName>
        <ecNumber evidence="8">4.2.1.20</ecNumber>
    </recommendedName>
</protein>
<comment type="pathway">
    <text evidence="1 8">Amino-acid biosynthesis; L-tryptophan biosynthesis; L-tryptophan from chorismate: step 5/5.</text>
</comment>
<gene>
    <name evidence="8" type="primary">trpA</name>
    <name evidence="10" type="ORF">J2S41_007575</name>
</gene>
<dbReference type="Pfam" id="PF00290">
    <property type="entry name" value="Trp_syntA"/>
    <property type="match status" value="1"/>
</dbReference>
<comment type="caution">
    <text evidence="10">The sequence shown here is derived from an EMBL/GenBank/DDBJ whole genome shotgun (WGS) entry which is preliminary data.</text>
</comment>
<evidence type="ECO:0000256" key="9">
    <source>
        <dbReference type="RuleBase" id="RU003662"/>
    </source>
</evidence>
<dbReference type="GO" id="GO:0004834">
    <property type="term" value="F:tryptophan synthase activity"/>
    <property type="evidence" value="ECO:0007669"/>
    <property type="project" value="UniProtKB-UniRule"/>
</dbReference>
<dbReference type="NCBIfam" id="TIGR00262">
    <property type="entry name" value="trpA"/>
    <property type="match status" value="1"/>
</dbReference>
<evidence type="ECO:0000313" key="11">
    <source>
        <dbReference type="Proteomes" id="UP001183643"/>
    </source>
</evidence>
<comment type="similarity">
    <text evidence="8 9">Belongs to the TrpA family.</text>
</comment>
<dbReference type="SUPFAM" id="SSF51366">
    <property type="entry name" value="Ribulose-phoshate binding barrel"/>
    <property type="match status" value="1"/>
</dbReference>
<comment type="subunit">
    <text evidence="2 8">Tetramer of two alpha and two beta chains.</text>
</comment>
<evidence type="ECO:0000256" key="8">
    <source>
        <dbReference type="HAMAP-Rule" id="MF_00131"/>
    </source>
</evidence>
<evidence type="ECO:0000256" key="5">
    <source>
        <dbReference type="ARBA" id="ARBA00023141"/>
    </source>
</evidence>
<dbReference type="PANTHER" id="PTHR43406:SF1">
    <property type="entry name" value="TRYPTOPHAN SYNTHASE ALPHA CHAIN, CHLOROPLASTIC"/>
    <property type="match status" value="1"/>
</dbReference>
<keyword evidence="11" id="KW-1185">Reference proteome</keyword>
<dbReference type="InterPro" id="IPR013785">
    <property type="entry name" value="Aldolase_TIM"/>
</dbReference>
<proteinExistence type="inferred from homology"/>
<evidence type="ECO:0000256" key="2">
    <source>
        <dbReference type="ARBA" id="ARBA00011270"/>
    </source>
</evidence>
<evidence type="ECO:0000256" key="6">
    <source>
        <dbReference type="ARBA" id="ARBA00023239"/>
    </source>
</evidence>
<evidence type="ECO:0000256" key="1">
    <source>
        <dbReference type="ARBA" id="ARBA00004733"/>
    </source>
</evidence>
<accession>A0AAE4CDT2</accession>
<dbReference type="InterPro" id="IPR011060">
    <property type="entry name" value="RibuloseP-bd_barrel"/>
</dbReference>
<dbReference type="Gene3D" id="3.20.20.70">
    <property type="entry name" value="Aldolase class I"/>
    <property type="match status" value="1"/>
</dbReference>
<comment type="function">
    <text evidence="8">The alpha subunit is responsible for the aldol cleavage of indoleglycerol phosphate to indole and glyceraldehyde 3-phosphate.</text>
</comment>
<evidence type="ECO:0000256" key="7">
    <source>
        <dbReference type="ARBA" id="ARBA00049047"/>
    </source>
</evidence>
<keyword evidence="3 8" id="KW-0028">Amino-acid biosynthesis</keyword>
<organism evidence="10 11">
    <name type="scientific">Catenuloplanes atrovinosus</name>
    <dbReference type="NCBI Taxonomy" id="137266"/>
    <lineage>
        <taxon>Bacteria</taxon>
        <taxon>Bacillati</taxon>
        <taxon>Actinomycetota</taxon>
        <taxon>Actinomycetes</taxon>
        <taxon>Micromonosporales</taxon>
        <taxon>Micromonosporaceae</taxon>
        <taxon>Catenuloplanes</taxon>
    </lineage>
</organism>
<evidence type="ECO:0000256" key="3">
    <source>
        <dbReference type="ARBA" id="ARBA00022605"/>
    </source>
</evidence>
<dbReference type="PANTHER" id="PTHR43406">
    <property type="entry name" value="TRYPTOPHAN SYNTHASE, ALPHA CHAIN"/>
    <property type="match status" value="1"/>
</dbReference>
<dbReference type="AlphaFoldDB" id="A0AAE4CDT2"/>
<dbReference type="Proteomes" id="UP001183643">
    <property type="component" value="Unassembled WGS sequence"/>
</dbReference>
<evidence type="ECO:0000313" key="10">
    <source>
        <dbReference type="EMBL" id="MDR7280797.1"/>
    </source>
</evidence>
<dbReference type="HAMAP" id="MF_00131">
    <property type="entry name" value="Trp_synth_alpha"/>
    <property type="match status" value="1"/>
</dbReference>
<dbReference type="InterPro" id="IPR018204">
    <property type="entry name" value="Trp_synthase_alpha_AS"/>
</dbReference>
<dbReference type="GO" id="GO:0005829">
    <property type="term" value="C:cytosol"/>
    <property type="evidence" value="ECO:0007669"/>
    <property type="project" value="TreeGrafter"/>
</dbReference>
<keyword evidence="6 8" id="KW-0456">Lyase</keyword>
<comment type="catalytic activity">
    <reaction evidence="7 8">
        <text>(1S,2R)-1-C-(indol-3-yl)glycerol 3-phosphate + L-serine = D-glyceraldehyde 3-phosphate + L-tryptophan + H2O</text>
        <dbReference type="Rhea" id="RHEA:10532"/>
        <dbReference type="ChEBI" id="CHEBI:15377"/>
        <dbReference type="ChEBI" id="CHEBI:33384"/>
        <dbReference type="ChEBI" id="CHEBI:57912"/>
        <dbReference type="ChEBI" id="CHEBI:58866"/>
        <dbReference type="ChEBI" id="CHEBI:59776"/>
        <dbReference type="EC" id="4.2.1.20"/>
    </reaction>
</comment>
<dbReference type="EMBL" id="JAVDYB010000001">
    <property type="protein sequence ID" value="MDR7280797.1"/>
    <property type="molecule type" value="Genomic_DNA"/>
</dbReference>
<dbReference type="PROSITE" id="PS00167">
    <property type="entry name" value="TRP_SYNTHASE_ALPHA"/>
    <property type="match status" value="1"/>
</dbReference>
<evidence type="ECO:0000256" key="4">
    <source>
        <dbReference type="ARBA" id="ARBA00022822"/>
    </source>
</evidence>
<dbReference type="EC" id="4.2.1.20" evidence="8"/>
<sequence>MIFPDKTHPRLVPYVTGGIADDWTDCLRAYADNGADAIEIGLPFSDPMLDGPTIQEASDRALARGATLDRILAEVRAVRTTVPLIVMTYANLAIRTGFCARLADAGIRGLIVPDAPLDEAAPLRDAAGAAGLDLIPLAAPSTPPARLRDIAAGARGFVYAVSVLGTTGERSRLDPAAGTLATALRALTDLPVLIGFGVSTPSQAAAAIEHADGVVVASALMRRLLDGASPADLGATIATFHEAMRSRR</sequence>
<keyword evidence="5 8" id="KW-0057">Aromatic amino acid biosynthesis</keyword>
<name>A0AAE4CDT2_9ACTN</name>
<feature type="active site" description="Proton acceptor" evidence="8">
    <location>
        <position position="39"/>
    </location>
</feature>
<dbReference type="InterPro" id="IPR002028">
    <property type="entry name" value="Trp_synthase_suA"/>
</dbReference>
<reference evidence="10" key="1">
    <citation type="submission" date="2023-07" db="EMBL/GenBank/DDBJ databases">
        <title>Sequencing the genomes of 1000 actinobacteria strains.</title>
        <authorList>
            <person name="Klenk H.-P."/>
        </authorList>
    </citation>
    <scope>NUCLEOTIDE SEQUENCE</scope>
    <source>
        <strain evidence="10">DSM 44707</strain>
    </source>
</reference>
<keyword evidence="4 8" id="KW-0822">Tryptophan biosynthesis</keyword>